<accession>A0A3G1KYP5</accession>
<protein>
    <submittedName>
        <fullName evidence="2">Methyltransferase type 11</fullName>
    </submittedName>
</protein>
<dbReference type="InterPro" id="IPR013216">
    <property type="entry name" value="Methyltransf_11"/>
</dbReference>
<dbReference type="SUPFAM" id="SSF53335">
    <property type="entry name" value="S-adenosyl-L-methionine-dependent methyltransferases"/>
    <property type="match status" value="1"/>
</dbReference>
<keyword evidence="2" id="KW-0489">Methyltransferase</keyword>
<evidence type="ECO:0000259" key="1">
    <source>
        <dbReference type="Pfam" id="PF08241"/>
    </source>
</evidence>
<dbReference type="Gene3D" id="3.40.50.150">
    <property type="entry name" value="Vaccinia Virus protein VP39"/>
    <property type="match status" value="1"/>
</dbReference>
<feature type="domain" description="Methyltransferase type 11" evidence="1">
    <location>
        <begin position="51"/>
        <end position="146"/>
    </location>
</feature>
<evidence type="ECO:0000313" key="2">
    <source>
        <dbReference type="EMBL" id="ATW27633.1"/>
    </source>
</evidence>
<dbReference type="PANTHER" id="PTHR43591">
    <property type="entry name" value="METHYLTRANSFERASE"/>
    <property type="match status" value="1"/>
</dbReference>
<keyword evidence="2" id="KW-0808">Transferase</keyword>
<dbReference type="Pfam" id="PF08241">
    <property type="entry name" value="Methyltransf_11"/>
    <property type="match status" value="1"/>
</dbReference>
<dbReference type="AlphaFoldDB" id="A0A3G1KYP5"/>
<keyword evidence="3" id="KW-1185">Reference proteome</keyword>
<organism evidence="2 3">
    <name type="scientific">Formimonas warabiya</name>
    <dbReference type="NCBI Taxonomy" id="1761012"/>
    <lineage>
        <taxon>Bacteria</taxon>
        <taxon>Bacillati</taxon>
        <taxon>Bacillota</taxon>
        <taxon>Clostridia</taxon>
        <taxon>Eubacteriales</taxon>
        <taxon>Peptococcaceae</taxon>
        <taxon>Candidatus Formimonas</taxon>
    </lineage>
</organism>
<dbReference type="InterPro" id="IPR029063">
    <property type="entry name" value="SAM-dependent_MTases_sf"/>
</dbReference>
<reference evidence="2 3" key="1">
    <citation type="submission" date="2016-10" db="EMBL/GenBank/DDBJ databases">
        <title>Complete Genome Sequence of Peptococcaceae strain DCMF.</title>
        <authorList>
            <person name="Edwards R.J."/>
            <person name="Holland S.I."/>
            <person name="Deshpande N.P."/>
            <person name="Wong Y.K."/>
            <person name="Ertan H."/>
            <person name="Manefield M."/>
            <person name="Russell T.L."/>
            <person name="Lee M.J."/>
        </authorList>
    </citation>
    <scope>NUCLEOTIDE SEQUENCE [LARGE SCALE GENOMIC DNA]</scope>
    <source>
        <strain evidence="2 3">DCMF</strain>
    </source>
</reference>
<dbReference type="KEGG" id="fwa:DCMF_25320"/>
<dbReference type="OrthoDB" id="9784101at2"/>
<evidence type="ECO:0000313" key="3">
    <source>
        <dbReference type="Proteomes" id="UP000323521"/>
    </source>
</evidence>
<dbReference type="RefSeq" id="WP_148137002.1">
    <property type="nucleotide sequence ID" value="NZ_CP017634.1"/>
</dbReference>
<dbReference type="GO" id="GO:0008757">
    <property type="term" value="F:S-adenosylmethionine-dependent methyltransferase activity"/>
    <property type="evidence" value="ECO:0007669"/>
    <property type="project" value="InterPro"/>
</dbReference>
<proteinExistence type="predicted"/>
<dbReference type="EMBL" id="CP017634">
    <property type="protein sequence ID" value="ATW27633.1"/>
    <property type="molecule type" value="Genomic_DNA"/>
</dbReference>
<dbReference type="GO" id="GO:0032259">
    <property type="term" value="P:methylation"/>
    <property type="evidence" value="ECO:0007669"/>
    <property type="project" value="UniProtKB-KW"/>
</dbReference>
<dbReference type="PANTHER" id="PTHR43591:SF24">
    <property type="entry name" value="2-METHOXY-6-POLYPRENYL-1,4-BENZOQUINOL METHYLASE, MITOCHONDRIAL"/>
    <property type="match status" value="1"/>
</dbReference>
<gene>
    <name evidence="2" type="ORF">DCMF_25320</name>
</gene>
<dbReference type="CDD" id="cd02440">
    <property type="entry name" value="AdoMet_MTases"/>
    <property type="match status" value="1"/>
</dbReference>
<sequence length="250" mass="29000">MDLQERIENYWSQSAENFSEGIRKELQGSAKNAWLELIQSNAALGVSLKVLDIGTGPGFFAILLSLLGHRVTAIDCTESMLEEARNNAEKAGFQAEFARMDCHRLAYADKSFDLIICRNLVWTLRDPEEAYREWYRVLKSFGKLLIFDANWYLRLFDAEIRREYEEDRKRARDMGIEDPHDKADLDESDPIARQLFLSDKRRSQWDVPALINCGFKKIFVDVDISDQVWTPEKKILYRSTPMFMVGAEKA</sequence>
<dbReference type="Proteomes" id="UP000323521">
    <property type="component" value="Chromosome"/>
</dbReference>
<name>A0A3G1KYP5_FORW1</name>